<gene>
    <name evidence="2" type="ORF">P171DRAFT_492132</name>
</gene>
<protein>
    <recommendedName>
        <fullName evidence="1">DUF7730 domain-containing protein</fullName>
    </recommendedName>
</protein>
<sequence>MDEPDSTKGIVARKFPAVRLLQNGLLDLSETPDHLVATVKRNAIESPLLRLPAEIRNRIFQYALGGYTINVRRFKGLCILVNCDCRRYVGLKASRDSYDCDGSRTRSTSMPFRLREVCRQAYSETATLGFQLSKFTFDHSLWTHIGALMQSWLSHCPPWQTEVIGNIRLPASMYIRFLASKLQQGDSSLAFGPVFPTLRKLHLSGGYDVEDFAEGYWCHLTGRDVEYSISECNEYYAGWTAEQFIDIIQEQAKIEVGTDVEVIVERAPRHMVPSYIAYIESFNEQSSDEDDVE</sequence>
<dbReference type="AlphaFoldDB" id="A0A9P4P6C3"/>
<accession>A0A9P4P6C3</accession>
<comment type="caution">
    <text evidence="2">The sequence shown here is derived from an EMBL/GenBank/DDBJ whole genome shotgun (WGS) entry which is preliminary data.</text>
</comment>
<dbReference type="PANTHER" id="PTHR38790">
    <property type="entry name" value="2EXR DOMAIN-CONTAINING PROTEIN-RELATED"/>
    <property type="match status" value="1"/>
</dbReference>
<proteinExistence type="predicted"/>
<dbReference type="EMBL" id="MU001516">
    <property type="protein sequence ID" value="KAF2437384.1"/>
    <property type="molecule type" value="Genomic_DNA"/>
</dbReference>
<dbReference type="Pfam" id="PF24864">
    <property type="entry name" value="DUF7730"/>
    <property type="match status" value="1"/>
</dbReference>
<dbReference type="PANTHER" id="PTHR38790:SF4">
    <property type="entry name" value="2EXR DOMAIN-CONTAINING PROTEIN"/>
    <property type="match status" value="1"/>
</dbReference>
<reference evidence="2" key="1">
    <citation type="journal article" date="2020" name="Stud. Mycol.">
        <title>101 Dothideomycetes genomes: a test case for predicting lifestyles and emergence of pathogens.</title>
        <authorList>
            <person name="Haridas S."/>
            <person name="Albert R."/>
            <person name="Binder M."/>
            <person name="Bloem J."/>
            <person name="Labutti K."/>
            <person name="Salamov A."/>
            <person name="Andreopoulos B."/>
            <person name="Baker S."/>
            <person name="Barry K."/>
            <person name="Bills G."/>
            <person name="Bluhm B."/>
            <person name="Cannon C."/>
            <person name="Castanera R."/>
            <person name="Culley D."/>
            <person name="Daum C."/>
            <person name="Ezra D."/>
            <person name="Gonzalez J."/>
            <person name="Henrissat B."/>
            <person name="Kuo A."/>
            <person name="Liang C."/>
            <person name="Lipzen A."/>
            <person name="Lutzoni F."/>
            <person name="Magnuson J."/>
            <person name="Mondo S."/>
            <person name="Nolan M."/>
            <person name="Ohm R."/>
            <person name="Pangilinan J."/>
            <person name="Park H.-J."/>
            <person name="Ramirez L."/>
            <person name="Alfaro M."/>
            <person name="Sun H."/>
            <person name="Tritt A."/>
            <person name="Yoshinaga Y."/>
            <person name="Zwiers L.-H."/>
            <person name="Turgeon B."/>
            <person name="Goodwin S."/>
            <person name="Spatafora J."/>
            <person name="Crous P."/>
            <person name="Grigoriev I."/>
        </authorList>
    </citation>
    <scope>NUCLEOTIDE SEQUENCE</scope>
    <source>
        <strain evidence="2">CBS 690.94</strain>
    </source>
</reference>
<name>A0A9P4P6C3_9PLEO</name>
<evidence type="ECO:0000313" key="2">
    <source>
        <dbReference type="EMBL" id="KAF2437384.1"/>
    </source>
</evidence>
<feature type="domain" description="DUF7730" evidence="1">
    <location>
        <begin position="45"/>
        <end position="151"/>
    </location>
</feature>
<dbReference type="InterPro" id="IPR056632">
    <property type="entry name" value="DUF7730"/>
</dbReference>
<dbReference type="OrthoDB" id="5413827at2759"/>
<evidence type="ECO:0000259" key="1">
    <source>
        <dbReference type="Pfam" id="PF24864"/>
    </source>
</evidence>
<dbReference type="Proteomes" id="UP000799764">
    <property type="component" value="Unassembled WGS sequence"/>
</dbReference>
<organism evidence="2 3">
    <name type="scientific">Karstenula rhodostoma CBS 690.94</name>
    <dbReference type="NCBI Taxonomy" id="1392251"/>
    <lineage>
        <taxon>Eukaryota</taxon>
        <taxon>Fungi</taxon>
        <taxon>Dikarya</taxon>
        <taxon>Ascomycota</taxon>
        <taxon>Pezizomycotina</taxon>
        <taxon>Dothideomycetes</taxon>
        <taxon>Pleosporomycetidae</taxon>
        <taxon>Pleosporales</taxon>
        <taxon>Massarineae</taxon>
        <taxon>Didymosphaeriaceae</taxon>
        <taxon>Karstenula</taxon>
    </lineage>
</organism>
<keyword evidence="3" id="KW-1185">Reference proteome</keyword>
<evidence type="ECO:0000313" key="3">
    <source>
        <dbReference type="Proteomes" id="UP000799764"/>
    </source>
</evidence>